<organism evidence="1 2">
    <name type="scientific">Dreissena polymorpha</name>
    <name type="common">Zebra mussel</name>
    <name type="synonym">Mytilus polymorpha</name>
    <dbReference type="NCBI Taxonomy" id="45954"/>
    <lineage>
        <taxon>Eukaryota</taxon>
        <taxon>Metazoa</taxon>
        <taxon>Spiralia</taxon>
        <taxon>Lophotrochozoa</taxon>
        <taxon>Mollusca</taxon>
        <taxon>Bivalvia</taxon>
        <taxon>Autobranchia</taxon>
        <taxon>Heteroconchia</taxon>
        <taxon>Euheterodonta</taxon>
        <taxon>Imparidentia</taxon>
        <taxon>Neoheterodontei</taxon>
        <taxon>Myida</taxon>
        <taxon>Dreissenoidea</taxon>
        <taxon>Dreissenidae</taxon>
        <taxon>Dreissena</taxon>
    </lineage>
</organism>
<accession>A0A9D4EQ51</accession>
<keyword evidence="2" id="KW-1185">Reference proteome</keyword>
<reference evidence="1" key="2">
    <citation type="submission" date="2020-11" db="EMBL/GenBank/DDBJ databases">
        <authorList>
            <person name="McCartney M.A."/>
            <person name="Auch B."/>
            <person name="Kono T."/>
            <person name="Mallez S."/>
            <person name="Becker A."/>
            <person name="Gohl D.M."/>
            <person name="Silverstein K.A.T."/>
            <person name="Koren S."/>
            <person name="Bechman K.B."/>
            <person name="Herman A."/>
            <person name="Abrahante J.E."/>
            <person name="Garbe J."/>
        </authorList>
    </citation>
    <scope>NUCLEOTIDE SEQUENCE</scope>
    <source>
        <strain evidence="1">Duluth1</strain>
        <tissue evidence="1">Whole animal</tissue>
    </source>
</reference>
<protein>
    <submittedName>
        <fullName evidence="1">Uncharacterized protein</fullName>
    </submittedName>
</protein>
<evidence type="ECO:0000313" key="1">
    <source>
        <dbReference type="EMBL" id="KAH3782025.1"/>
    </source>
</evidence>
<proteinExistence type="predicted"/>
<dbReference type="EMBL" id="JAIWYP010000008">
    <property type="protein sequence ID" value="KAH3782025.1"/>
    <property type="molecule type" value="Genomic_DNA"/>
</dbReference>
<gene>
    <name evidence="1" type="ORF">DPMN_159936</name>
</gene>
<evidence type="ECO:0000313" key="2">
    <source>
        <dbReference type="Proteomes" id="UP000828390"/>
    </source>
</evidence>
<name>A0A9D4EQ51_DREPO</name>
<dbReference type="Proteomes" id="UP000828390">
    <property type="component" value="Unassembled WGS sequence"/>
</dbReference>
<comment type="caution">
    <text evidence="1">The sequence shown here is derived from an EMBL/GenBank/DDBJ whole genome shotgun (WGS) entry which is preliminary data.</text>
</comment>
<reference evidence="1" key="1">
    <citation type="journal article" date="2019" name="bioRxiv">
        <title>The Genome of the Zebra Mussel, Dreissena polymorpha: A Resource for Invasive Species Research.</title>
        <authorList>
            <person name="McCartney M.A."/>
            <person name="Auch B."/>
            <person name="Kono T."/>
            <person name="Mallez S."/>
            <person name="Zhang Y."/>
            <person name="Obille A."/>
            <person name="Becker A."/>
            <person name="Abrahante J.E."/>
            <person name="Garbe J."/>
            <person name="Badalamenti J.P."/>
            <person name="Herman A."/>
            <person name="Mangelson H."/>
            <person name="Liachko I."/>
            <person name="Sullivan S."/>
            <person name="Sone E.D."/>
            <person name="Koren S."/>
            <person name="Silverstein K.A.T."/>
            <person name="Beckman K.B."/>
            <person name="Gohl D.M."/>
        </authorList>
    </citation>
    <scope>NUCLEOTIDE SEQUENCE</scope>
    <source>
        <strain evidence="1">Duluth1</strain>
        <tissue evidence="1">Whole animal</tissue>
    </source>
</reference>
<dbReference type="AlphaFoldDB" id="A0A9D4EQ51"/>
<sequence>MNSGLLKKSTDGQYHECEHLYELERCNETIKGLNLLLEEKDLKICELVDRHVTDNNFNVETKKDNIYTDDARLCVIELAGLDSSCSGKSFTSYSSCTETPNKNWLAKS</sequence>